<feature type="region of interest" description="Disordered" evidence="1">
    <location>
        <begin position="81"/>
        <end position="132"/>
    </location>
</feature>
<organism evidence="2 3">
    <name type="scientific">Luteimicrobium album</name>
    <dbReference type="NCBI Taxonomy" id="1054550"/>
    <lineage>
        <taxon>Bacteria</taxon>
        <taxon>Bacillati</taxon>
        <taxon>Actinomycetota</taxon>
        <taxon>Actinomycetes</taxon>
        <taxon>Micrococcales</taxon>
        <taxon>Luteimicrobium</taxon>
    </lineage>
</organism>
<keyword evidence="3" id="KW-1185">Reference proteome</keyword>
<accession>A0ABQ6HZ62</accession>
<evidence type="ECO:0000256" key="1">
    <source>
        <dbReference type="SAM" id="MobiDB-lite"/>
    </source>
</evidence>
<gene>
    <name evidence="2" type="ORF">GCM10025864_07470</name>
</gene>
<feature type="compositionally biased region" description="Pro residues" evidence="1">
    <location>
        <begin position="98"/>
        <end position="120"/>
    </location>
</feature>
<dbReference type="EMBL" id="BSUK01000001">
    <property type="protein sequence ID" value="GMA22988.1"/>
    <property type="molecule type" value="Genomic_DNA"/>
</dbReference>
<proteinExistence type="predicted"/>
<reference evidence="3" key="1">
    <citation type="journal article" date="2019" name="Int. J. Syst. Evol. Microbiol.">
        <title>The Global Catalogue of Microorganisms (GCM) 10K type strain sequencing project: providing services to taxonomists for standard genome sequencing and annotation.</title>
        <authorList>
            <consortium name="The Broad Institute Genomics Platform"/>
            <consortium name="The Broad Institute Genome Sequencing Center for Infectious Disease"/>
            <person name="Wu L."/>
            <person name="Ma J."/>
        </authorList>
    </citation>
    <scope>NUCLEOTIDE SEQUENCE [LARGE SCALE GENOMIC DNA]</scope>
    <source>
        <strain evidence="3">NBRC 106348</strain>
    </source>
</reference>
<evidence type="ECO:0000313" key="3">
    <source>
        <dbReference type="Proteomes" id="UP001157091"/>
    </source>
</evidence>
<name>A0ABQ6HZ62_9MICO</name>
<comment type="caution">
    <text evidence="2">The sequence shown here is derived from an EMBL/GenBank/DDBJ whole genome shotgun (WGS) entry which is preliminary data.</text>
</comment>
<dbReference type="Proteomes" id="UP001157091">
    <property type="component" value="Unassembled WGS sequence"/>
</dbReference>
<protein>
    <submittedName>
        <fullName evidence="2">Uncharacterized protein</fullName>
    </submittedName>
</protein>
<sequence>MDLAVVGHRDQVGHLVVAERDEAARLVEEARVDDRPAGVEDDDLARALPGWRRRPARQVRGVAAAGGELLRVLGPTVAGVLPDAAPPSSGSALVEPEPVAPPPADPCPDPEPGVAPPPRPGKFDDRSEAARS</sequence>
<feature type="compositionally biased region" description="Basic and acidic residues" evidence="1">
    <location>
        <begin position="121"/>
        <end position="132"/>
    </location>
</feature>
<evidence type="ECO:0000313" key="2">
    <source>
        <dbReference type="EMBL" id="GMA22988.1"/>
    </source>
</evidence>